<evidence type="ECO:0000259" key="10">
    <source>
        <dbReference type="Pfam" id="PF02879"/>
    </source>
</evidence>
<reference evidence="12 13" key="1">
    <citation type="journal article" date="2019" name="Appl. Environ. Microbiol.">
        <title>Environmental Evidence and Genomic Insight of Iron-oxidizing Bacteria Preference Towards More Corrosion Resistant Stainless Steel at Higher Salinities.</title>
        <authorList>
            <person name="Garrison C.E."/>
            <person name="Price K.A."/>
            <person name="Field E.K."/>
        </authorList>
    </citation>
    <scope>NUCLEOTIDE SEQUENCE [LARGE SCALE GENOMIC DNA]</scope>
    <source>
        <strain evidence="12 13">P3</strain>
    </source>
</reference>
<feature type="domain" description="Alpha-D-phosphohexomutase C-terminal" evidence="8">
    <location>
        <begin position="427"/>
        <end position="485"/>
    </location>
</feature>
<accession>A0A5R9GPL8</accession>
<dbReference type="Gene3D" id="3.40.120.10">
    <property type="entry name" value="Alpha-D-Glucose-1,6-Bisphosphate, subunit A, domain 3"/>
    <property type="match status" value="3"/>
</dbReference>
<dbReference type="GO" id="GO:0006048">
    <property type="term" value="P:UDP-N-acetylglucosamine biosynthetic process"/>
    <property type="evidence" value="ECO:0007669"/>
    <property type="project" value="TreeGrafter"/>
</dbReference>
<dbReference type="Pfam" id="PF02878">
    <property type="entry name" value="PGM_PMM_I"/>
    <property type="match status" value="1"/>
</dbReference>
<dbReference type="InterPro" id="IPR005846">
    <property type="entry name" value="A-D-PHexomutase_a/b/a-III"/>
</dbReference>
<dbReference type="InterPro" id="IPR036900">
    <property type="entry name" value="A-D-PHexomutase_C_sf"/>
</dbReference>
<dbReference type="InterPro" id="IPR016066">
    <property type="entry name" value="A-D-PHexomutase_CS"/>
</dbReference>
<feature type="domain" description="Alpha-D-phosphohexomutase alpha/beta/alpha" evidence="11">
    <location>
        <begin position="278"/>
        <end position="397"/>
    </location>
</feature>
<comment type="caution">
    <text evidence="12">The sequence shown here is derived from an EMBL/GenBank/DDBJ whole genome shotgun (WGS) entry which is preliminary data.</text>
</comment>
<gene>
    <name evidence="12" type="ORF">FEF65_11445</name>
</gene>
<dbReference type="EMBL" id="VBRY01000012">
    <property type="protein sequence ID" value="TLS65932.1"/>
    <property type="molecule type" value="Genomic_DNA"/>
</dbReference>
<feature type="domain" description="Alpha-D-phosphohexomutase alpha/beta/alpha" evidence="9">
    <location>
        <begin position="19"/>
        <end position="140"/>
    </location>
</feature>
<organism evidence="12 13">
    <name type="scientific">Mariprofundus erugo</name>
    <dbReference type="NCBI Taxonomy" id="2528639"/>
    <lineage>
        <taxon>Bacteria</taxon>
        <taxon>Pseudomonadati</taxon>
        <taxon>Pseudomonadota</taxon>
        <taxon>Candidatius Mariprofundia</taxon>
        <taxon>Mariprofundales</taxon>
        <taxon>Mariprofundaceae</taxon>
        <taxon>Mariprofundus</taxon>
    </lineage>
</organism>
<dbReference type="InterPro" id="IPR005844">
    <property type="entry name" value="A-D-PHexomutase_a/b/a-I"/>
</dbReference>
<dbReference type="PROSITE" id="PS00710">
    <property type="entry name" value="PGM_PMM"/>
    <property type="match status" value="1"/>
</dbReference>
<evidence type="ECO:0000259" key="9">
    <source>
        <dbReference type="Pfam" id="PF02878"/>
    </source>
</evidence>
<dbReference type="GO" id="GO:0005975">
    <property type="term" value="P:carbohydrate metabolic process"/>
    <property type="evidence" value="ECO:0007669"/>
    <property type="project" value="InterPro"/>
</dbReference>
<keyword evidence="6" id="KW-0413">Isomerase</keyword>
<dbReference type="AlphaFoldDB" id="A0A5R9GPL8"/>
<dbReference type="Pfam" id="PF00408">
    <property type="entry name" value="PGM_PMM_IV"/>
    <property type="match status" value="1"/>
</dbReference>
<proteinExistence type="inferred from homology"/>
<evidence type="ECO:0000313" key="12">
    <source>
        <dbReference type="EMBL" id="TLS65932.1"/>
    </source>
</evidence>
<dbReference type="Gene3D" id="3.30.310.50">
    <property type="entry name" value="Alpha-D-phosphohexomutase, C-terminal domain"/>
    <property type="match status" value="1"/>
</dbReference>
<keyword evidence="3" id="KW-0597">Phosphoprotein</keyword>
<dbReference type="RefSeq" id="WP_138239961.1">
    <property type="nucleotide sequence ID" value="NZ_VBRY01000012.1"/>
</dbReference>
<dbReference type="Pfam" id="PF02880">
    <property type="entry name" value="PGM_PMM_III"/>
    <property type="match status" value="1"/>
</dbReference>
<dbReference type="GO" id="GO:0008966">
    <property type="term" value="F:phosphoglucosamine mutase activity"/>
    <property type="evidence" value="ECO:0007669"/>
    <property type="project" value="TreeGrafter"/>
</dbReference>
<evidence type="ECO:0000256" key="3">
    <source>
        <dbReference type="ARBA" id="ARBA00022553"/>
    </source>
</evidence>
<evidence type="ECO:0000259" key="11">
    <source>
        <dbReference type="Pfam" id="PF02880"/>
    </source>
</evidence>
<dbReference type="PANTHER" id="PTHR42946:SF1">
    <property type="entry name" value="PHOSPHOGLUCOMUTASE (ALPHA-D-GLUCOSE-1,6-BISPHOSPHATE-DEPENDENT)"/>
    <property type="match status" value="1"/>
</dbReference>
<evidence type="ECO:0000256" key="5">
    <source>
        <dbReference type="ARBA" id="ARBA00022842"/>
    </source>
</evidence>
<dbReference type="InterPro" id="IPR005845">
    <property type="entry name" value="A-D-PHexomutase_a/b/a-II"/>
</dbReference>
<dbReference type="CDD" id="cd03088">
    <property type="entry name" value="ManB"/>
    <property type="match status" value="1"/>
</dbReference>
<evidence type="ECO:0000259" key="8">
    <source>
        <dbReference type="Pfam" id="PF00408"/>
    </source>
</evidence>
<evidence type="ECO:0000256" key="7">
    <source>
        <dbReference type="RuleBase" id="RU004326"/>
    </source>
</evidence>
<evidence type="ECO:0000313" key="13">
    <source>
        <dbReference type="Proteomes" id="UP000306585"/>
    </source>
</evidence>
<evidence type="ECO:0000256" key="1">
    <source>
        <dbReference type="ARBA" id="ARBA00001946"/>
    </source>
</evidence>
<dbReference type="Proteomes" id="UP000306585">
    <property type="component" value="Unassembled WGS sequence"/>
</dbReference>
<keyword evidence="13" id="KW-1185">Reference proteome</keyword>
<dbReference type="SUPFAM" id="SSF55957">
    <property type="entry name" value="Phosphoglucomutase, C-terminal domain"/>
    <property type="match status" value="1"/>
</dbReference>
<protein>
    <submittedName>
        <fullName evidence="12">Phosphomannomutase</fullName>
    </submittedName>
</protein>
<name>A0A5R9GPL8_9PROT</name>
<dbReference type="PANTHER" id="PTHR42946">
    <property type="entry name" value="PHOSPHOHEXOSE MUTASE"/>
    <property type="match status" value="1"/>
</dbReference>
<evidence type="ECO:0000256" key="4">
    <source>
        <dbReference type="ARBA" id="ARBA00022723"/>
    </source>
</evidence>
<sequence>MNAVNETILIADLMEKSGVKFGTSGARGLATDMTDRVCYAYTIAFLSYLEAKGEIHCGDAVAIAGDFRPSSPRIMNAVAMAVVDGGFTPLNCGFIPTPAVACYAMTRGLASVMVTGSHIPDDRNGIKFYKPAGEVLKSDEEVLSRSTVTLPPSFDAEGFSVAAPALPPALDTAEKEYIQRYLDFFPVDCLKGRRVGVYQHSSVDRDIMVAVFEGLGAQVTPLGRSLTFIPVDTEAIRPEDVALAAEWAAGGDFDCIISADGDGDRPLISDEHGNWLRGDVAGVLCARYLAATHVVTPVSSNSAAEKCGWFEHVARTRIGSPYVIAAMDDAVAEGGKKVVGYEANGGFLIATHIELNGRTLAALPTRDAVIVPLAILMLAAESNLTVSGLLTTLPQRFTCSDRLKAFPTEISQARIAGLNSGDEVADREAIAALLGNIFGEVVAVNDTDGLRITFASQEVVHLRPSGNAPELRCYNEAASEERVVEMNRTCMEILEGWR</sequence>
<dbReference type="InterPro" id="IPR016055">
    <property type="entry name" value="A-D-PHexomutase_a/b/a-I/II/III"/>
</dbReference>
<keyword evidence="4 7" id="KW-0479">Metal-binding</keyword>
<dbReference type="GO" id="GO:0004615">
    <property type="term" value="F:phosphomannomutase activity"/>
    <property type="evidence" value="ECO:0007669"/>
    <property type="project" value="TreeGrafter"/>
</dbReference>
<evidence type="ECO:0000256" key="6">
    <source>
        <dbReference type="ARBA" id="ARBA00023235"/>
    </source>
</evidence>
<dbReference type="GO" id="GO:0009252">
    <property type="term" value="P:peptidoglycan biosynthetic process"/>
    <property type="evidence" value="ECO:0007669"/>
    <property type="project" value="TreeGrafter"/>
</dbReference>
<dbReference type="InterPro" id="IPR050060">
    <property type="entry name" value="Phosphoglucosamine_mutase"/>
</dbReference>
<comment type="similarity">
    <text evidence="2 7">Belongs to the phosphohexose mutase family.</text>
</comment>
<evidence type="ECO:0000256" key="2">
    <source>
        <dbReference type="ARBA" id="ARBA00010231"/>
    </source>
</evidence>
<dbReference type="Pfam" id="PF02879">
    <property type="entry name" value="PGM_PMM_II"/>
    <property type="match status" value="1"/>
</dbReference>
<dbReference type="GO" id="GO:0000287">
    <property type="term" value="F:magnesium ion binding"/>
    <property type="evidence" value="ECO:0007669"/>
    <property type="project" value="InterPro"/>
</dbReference>
<dbReference type="GO" id="GO:0005829">
    <property type="term" value="C:cytosol"/>
    <property type="evidence" value="ECO:0007669"/>
    <property type="project" value="TreeGrafter"/>
</dbReference>
<dbReference type="InterPro" id="IPR005843">
    <property type="entry name" value="A-D-PHexomutase_C"/>
</dbReference>
<keyword evidence="5 7" id="KW-0460">Magnesium</keyword>
<feature type="domain" description="Alpha-D-phosphohexomutase alpha/beta/alpha" evidence="10">
    <location>
        <begin position="175"/>
        <end position="273"/>
    </location>
</feature>
<comment type="cofactor">
    <cofactor evidence="1">
        <name>Mg(2+)</name>
        <dbReference type="ChEBI" id="CHEBI:18420"/>
    </cofactor>
</comment>
<dbReference type="SUPFAM" id="SSF53738">
    <property type="entry name" value="Phosphoglucomutase, first 3 domains"/>
    <property type="match status" value="3"/>
</dbReference>